<dbReference type="SUPFAM" id="SSF81383">
    <property type="entry name" value="F-box domain"/>
    <property type="match status" value="1"/>
</dbReference>
<gene>
    <name evidence="2" type="ORF">WJX84_000869</name>
</gene>
<feature type="domain" description="F-box" evidence="1">
    <location>
        <begin position="9"/>
        <end position="58"/>
    </location>
</feature>
<dbReference type="Gene3D" id="1.20.1280.50">
    <property type="match status" value="1"/>
</dbReference>
<dbReference type="InterPro" id="IPR036047">
    <property type="entry name" value="F-box-like_dom_sf"/>
</dbReference>
<protein>
    <recommendedName>
        <fullName evidence="1">F-box domain-containing protein</fullName>
    </recommendedName>
</protein>
<name>A0AAW1SS44_9CHLO</name>
<dbReference type="PROSITE" id="PS50181">
    <property type="entry name" value="FBOX"/>
    <property type="match status" value="1"/>
</dbReference>
<dbReference type="AlphaFoldDB" id="A0AAW1SS44"/>
<reference evidence="2 3" key="1">
    <citation type="journal article" date="2024" name="Nat. Commun.">
        <title>Phylogenomics reveals the evolutionary origins of lichenization in chlorophyte algae.</title>
        <authorList>
            <person name="Puginier C."/>
            <person name="Libourel C."/>
            <person name="Otte J."/>
            <person name="Skaloud P."/>
            <person name="Haon M."/>
            <person name="Grisel S."/>
            <person name="Petersen M."/>
            <person name="Berrin J.G."/>
            <person name="Delaux P.M."/>
            <person name="Dal Grande F."/>
            <person name="Keller J."/>
        </authorList>
    </citation>
    <scope>NUCLEOTIDE SEQUENCE [LARGE SCALE GENOMIC DNA]</scope>
    <source>
        <strain evidence="2 3">SAG 2523</strain>
    </source>
</reference>
<dbReference type="Pfam" id="PF12937">
    <property type="entry name" value="F-box-like"/>
    <property type="match status" value="1"/>
</dbReference>
<evidence type="ECO:0000259" key="1">
    <source>
        <dbReference type="PROSITE" id="PS50181"/>
    </source>
</evidence>
<proteinExistence type="predicted"/>
<organism evidence="2 3">
    <name type="scientific">Apatococcus fuscideae</name>
    <dbReference type="NCBI Taxonomy" id="2026836"/>
    <lineage>
        <taxon>Eukaryota</taxon>
        <taxon>Viridiplantae</taxon>
        <taxon>Chlorophyta</taxon>
        <taxon>core chlorophytes</taxon>
        <taxon>Trebouxiophyceae</taxon>
        <taxon>Chlorellales</taxon>
        <taxon>Chlorellaceae</taxon>
        <taxon>Apatococcus</taxon>
    </lineage>
</organism>
<dbReference type="EMBL" id="JALJOV010001007">
    <property type="protein sequence ID" value="KAK9856475.1"/>
    <property type="molecule type" value="Genomic_DNA"/>
</dbReference>
<sequence length="159" mass="18293">MNVAHAEISYDDHTLPSDTLFHVLSLLSFSERRLTISLVCKKWKELTMQHCSPLWRSCNIYVHREAPGFPTLKYHKVVRWLSKHGQAVQPLEITIKDTDEPQQCTHLLHVALSELSAATVVDWWGLCQSLVNLLRHREARVRMLVAIGSVPIHPLWVTD</sequence>
<evidence type="ECO:0000313" key="2">
    <source>
        <dbReference type="EMBL" id="KAK9856475.1"/>
    </source>
</evidence>
<accession>A0AAW1SS44</accession>
<evidence type="ECO:0000313" key="3">
    <source>
        <dbReference type="Proteomes" id="UP001485043"/>
    </source>
</evidence>
<dbReference type="InterPro" id="IPR001810">
    <property type="entry name" value="F-box_dom"/>
</dbReference>
<keyword evidence="3" id="KW-1185">Reference proteome</keyword>
<dbReference type="Proteomes" id="UP001485043">
    <property type="component" value="Unassembled WGS sequence"/>
</dbReference>
<comment type="caution">
    <text evidence="2">The sequence shown here is derived from an EMBL/GenBank/DDBJ whole genome shotgun (WGS) entry which is preliminary data.</text>
</comment>